<name>A0ABX6IQJ4_9ACTN</name>
<sequence length="416" mass="46291">MTGDSLSAPQARRIALAAQGFVDKRPVSVPTMTHLKRVLGRTRLIQMDSVNVVVRAHYLPMFARLGPYDRRLLARAAWQPIGKRRFLAEYWAHEAALIPVDDWPLFGWRMDEFAGGRWKYTREVMARNTRLADDVVAVIDELGPSMPRTIESALGIVRGRGKTGSWWERGEVKHVCEALFAAGRLSAVRDENFSRFYDRSERVVGPGVAGERIARDDAQRLLVARAAAALGVGTVTDIADYYRMTRTDTQRALDEAVDEGTITQVSVDGWDAPAYLAAGVRTPRSVTMSAILSPFDPLVFFRPRALRLFDFHYRIEIYTPAHKRVHGYYVHPYLLGDDIVARVDLKADRAASVLRVPAAHLEPGRPGAVVAERLAADLTTMAHWLGLDAVRVGPAGDLAARLSRAVGRRPPSRPVR</sequence>
<evidence type="ECO:0000313" key="1">
    <source>
        <dbReference type="EMBL" id="QHN37461.1"/>
    </source>
</evidence>
<reference evidence="1" key="1">
    <citation type="journal article" date="2021" name="Nat. Microbiol.">
        <title>Cocultivation of an ultrasmall environmental parasitic bacterium with lytic ability against bacteria associated with wastewater foams.</title>
        <authorList>
            <person name="Batinovic S."/>
            <person name="Rose J.J.A."/>
            <person name="Ratcliffe J."/>
            <person name="Seviour R.J."/>
            <person name="Petrovski S."/>
        </authorList>
    </citation>
    <scope>NUCLEOTIDE SEQUENCE</scope>
    <source>
        <strain evidence="1">CON9</strain>
    </source>
</reference>
<proteinExistence type="predicted"/>
<dbReference type="PANTHER" id="PTHR30528">
    <property type="entry name" value="CYTOPLASMIC PROTEIN"/>
    <property type="match status" value="1"/>
</dbReference>
<accession>A0ABX6IQJ4</accession>
<keyword evidence="2" id="KW-1185">Reference proteome</keyword>
<gene>
    <name evidence="1" type="ORF">GII31_09475</name>
</gene>
<dbReference type="EMBL" id="CP045809">
    <property type="protein sequence ID" value="QHN37461.1"/>
    <property type="molecule type" value="Genomic_DNA"/>
</dbReference>
<dbReference type="Pfam" id="PF06224">
    <property type="entry name" value="AlkZ-like"/>
    <property type="match status" value="1"/>
</dbReference>
<dbReference type="Proteomes" id="UP001059836">
    <property type="component" value="Chromosome"/>
</dbReference>
<protein>
    <submittedName>
        <fullName evidence="1">Winged helix-turn-helix domain-containing protein</fullName>
    </submittedName>
</protein>
<dbReference type="InterPro" id="IPR009351">
    <property type="entry name" value="AlkZ-like"/>
</dbReference>
<dbReference type="PANTHER" id="PTHR30528:SF0">
    <property type="entry name" value="CYTOPLASMIC PROTEIN"/>
    <property type="match status" value="1"/>
</dbReference>
<organism evidence="1 2">
    <name type="scientific">Gordonia pseudamarae</name>
    <dbReference type="NCBI Taxonomy" id="2831662"/>
    <lineage>
        <taxon>Bacteria</taxon>
        <taxon>Bacillati</taxon>
        <taxon>Actinomycetota</taxon>
        <taxon>Actinomycetes</taxon>
        <taxon>Mycobacteriales</taxon>
        <taxon>Gordoniaceae</taxon>
        <taxon>Gordonia</taxon>
    </lineage>
</organism>
<evidence type="ECO:0000313" key="2">
    <source>
        <dbReference type="Proteomes" id="UP001059836"/>
    </source>
</evidence>